<keyword evidence="2" id="KW-1185">Reference proteome</keyword>
<protein>
    <submittedName>
        <fullName evidence="1">Uncharacterized protein</fullName>
    </submittedName>
</protein>
<dbReference type="EMBL" id="JACEIK010001490">
    <property type="protein sequence ID" value="MCD7469827.1"/>
    <property type="molecule type" value="Genomic_DNA"/>
</dbReference>
<reference evidence="1 2" key="1">
    <citation type="journal article" date="2021" name="BMC Genomics">
        <title>Datura genome reveals duplications of psychoactive alkaloid biosynthetic genes and high mutation rate following tissue culture.</title>
        <authorList>
            <person name="Rajewski A."/>
            <person name="Carter-House D."/>
            <person name="Stajich J."/>
            <person name="Litt A."/>
        </authorList>
    </citation>
    <scope>NUCLEOTIDE SEQUENCE [LARGE SCALE GENOMIC DNA]</scope>
    <source>
        <strain evidence="1">AR-01</strain>
    </source>
</reference>
<proteinExistence type="predicted"/>
<evidence type="ECO:0000313" key="1">
    <source>
        <dbReference type="EMBL" id="MCD7469827.1"/>
    </source>
</evidence>
<gene>
    <name evidence="1" type="ORF">HAX54_009130</name>
</gene>
<organism evidence="1 2">
    <name type="scientific">Datura stramonium</name>
    <name type="common">Jimsonweed</name>
    <name type="synonym">Common thornapple</name>
    <dbReference type="NCBI Taxonomy" id="4076"/>
    <lineage>
        <taxon>Eukaryota</taxon>
        <taxon>Viridiplantae</taxon>
        <taxon>Streptophyta</taxon>
        <taxon>Embryophyta</taxon>
        <taxon>Tracheophyta</taxon>
        <taxon>Spermatophyta</taxon>
        <taxon>Magnoliopsida</taxon>
        <taxon>eudicotyledons</taxon>
        <taxon>Gunneridae</taxon>
        <taxon>Pentapetalae</taxon>
        <taxon>asterids</taxon>
        <taxon>lamiids</taxon>
        <taxon>Solanales</taxon>
        <taxon>Solanaceae</taxon>
        <taxon>Solanoideae</taxon>
        <taxon>Datureae</taxon>
        <taxon>Datura</taxon>
    </lineage>
</organism>
<evidence type="ECO:0000313" key="2">
    <source>
        <dbReference type="Proteomes" id="UP000823775"/>
    </source>
</evidence>
<name>A0ABS8TEG9_DATST</name>
<sequence>MKNNQSTCHKHALARKPYNRKIWDPWGTREGELRTEPCDAEATLRSKVRDAGQYVCNEVRNMDEGESMLGFSLMTRRPVNVEVIMRGVLRRVRVKKGQRFSFWDLLIQFLRAQLIEEEDIDYRMRNILKRIDVMKTKDFKSQHGPVLSIIEHNA</sequence>
<comment type="caution">
    <text evidence="1">The sequence shown here is derived from an EMBL/GenBank/DDBJ whole genome shotgun (WGS) entry which is preliminary data.</text>
</comment>
<accession>A0ABS8TEG9</accession>
<dbReference type="Proteomes" id="UP000823775">
    <property type="component" value="Unassembled WGS sequence"/>
</dbReference>